<organism evidence="4 5">
    <name type="scientific">Faucicola osloensis</name>
    <name type="common">Moraxella osloensis</name>
    <dbReference type="NCBI Taxonomy" id="34062"/>
    <lineage>
        <taxon>Bacteria</taxon>
        <taxon>Pseudomonadati</taxon>
        <taxon>Pseudomonadota</taxon>
        <taxon>Gammaproteobacteria</taxon>
        <taxon>Moraxellales</taxon>
        <taxon>Moraxellaceae</taxon>
        <taxon>Faucicola</taxon>
    </lineage>
</organism>
<accession>A0A270AUU7</accession>
<reference evidence="4 5" key="1">
    <citation type="submission" date="2017-12" db="EMBL/GenBank/DDBJ databases">
        <title>Phylogenetic diversity of female urinary microbiome.</title>
        <authorList>
            <person name="Thomas-White K."/>
            <person name="Wolfe A.J."/>
        </authorList>
    </citation>
    <scope>NUCLEOTIDE SEQUENCE [LARGE SCALE GENOMIC DNA]</scope>
    <source>
        <strain evidence="4 5">UMB0416</strain>
    </source>
</reference>
<name>A0A270AUU7_FAUOS</name>
<dbReference type="PANTHER" id="PTHR43031">
    <property type="entry name" value="FAD-DEPENDENT OXIDOREDUCTASE"/>
    <property type="match status" value="1"/>
</dbReference>
<evidence type="ECO:0000313" key="3">
    <source>
        <dbReference type="EMBL" id="MDI4510108.1"/>
    </source>
</evidence>
<keyword evidence="1" id="KW-1133">Transmembrane helix</keyword>
<evidence type="ECO:0000259" key="2">
    <source>
        <dbReference type="PROSITE" id="PS50206"/>
    </source>
</evidence>
<dbReference type="RefSeq" id="WP_007114958.1">
    <property type="nucleotide sequence ID" value="NZ_PKJS01000001.1"/>
</dbReference>
<dbReference type="InterPro" id="IPR001763">
    <property type="entry name" value="Rhodanese-like_dom"/>
</dbReference>
<protein>
    <submittedName>
        <fullName evidence="4">Rhodanese-like domain-containing protein</fullName>
    </submittedName>
</protein>
<dbReference type="PROSITE" id="PS50206">
    <property type="entry name" value="RHODANESE_3"/>
    <property type="match status" value="1"/>
</dbReference>
<dbReference type="Pfam" id="PF00581">
    <property type="entry name" value="Rhodanese"/>
    <property type="match status" value="1"/>
</dbReference>
<dbReference type="InterPro" id="IPR050229">
    <property type="entry name" value="GlpE_sulfurtransferase"/>
</dbReference>
<dbReference type="CDD" id="cd00158">
    <property type="entry name" value="RHOD"/>
    <property type="match status" value="1"/>
</dbReference>
<proteinExistence type="predicted"/>
<evidence type="ECO:0000313" key="4">
    <source>
        <dbReference type="EMBL" id="PKZ69896.1"/>
    </source>
</evidence>
<dbReference type="AlphaFoldDB" id="A0A270AUU7"/>
<dbReference type="PANTHER" id="PTHR43031:SF18">
    <property type="entry name" value="RHODANESE-RELATED SULFURTRANSFERASES"/>
    <property type="match status" value="1"/>
</dbReference>
<dbReference type="SUPFAM" id="SSF52821">
    <property type="entry name" value="Rhodanese/Cell cycle control phosphatase"/>
    <property type="match status" value="1"/>
</dbReference>
<feature type="transmembrane region" description="Helical" evidence="1">
    <location>
        <begin position="12"/>
        <end position="28"/>
    </location>
</feature>
<evidence type="ECO:0000256" key="1">
    <source>
        <dbReference type="SAM" id="Phobius"/>
    </source>
</evidence>
<dbReference type="Gene3D" id="3.40.250.10">
    <property type="entry name" value="Rhodanese-like domain"/>
    <property type="match status" value="1"/>
</dbReference>
<sequence>MERWFEFMGHHPFLFGTMFVLIVLFFMLENKRGGKKINPNAVGLMVNNQNAQLIDIRPRKDFEKGYIKGSRNIPFTELKDHVDALRSADHPIIIVCQMGMTAGTAVAMIGNDNVYRLDGGITNWQAAGLPLVVEKTVSGKTK</sequence>
<reference evidence="3" key="2">
    <citation type="submission" date="2019-04" db="EMBL/GenBank/DDBJ databases">
        <title>Moraxella osloensis CCUG 73412, isolated from corneal scrapings as causative agent of keratitis.</title>
        <authorList>
            <person name="Connolly G."/>
            <person name="Jaen-Luchoro D."/>
            <person name="Pinyeiro-Iglesias B."/>
            <person name="Curry A."/>
            <person name="Knowles S."/>
            <person name="Moore E.R.B."/>
        </authorList>
    </citation>
    <scope>NUCLEOTIDE SEQUENCE</scope>
    <source>
        <strain evidence="3">CCUG 73412</strain>
    </source>
</reference>
<keyword evidence="1" id="KW-0472">Membrane</keyword>
<dbReference type="EMBL" id="SSCJ01000006">
    <property type="protein sequence ID" value="MDI4510108.1"/>
    <property type="molecule type" value="Genomic_DNA"/>
</dbReference>
<gene>
    <name evidence="4" type="ORF">CYJ96_00640</name>
    <name evidence="3" type="ORF">E6P75_07790</name>
</gene>
<dbReference type="EMBL" id="PKJS01000001">
    <property type="protein sequence ID" value="PKZ69896.1"/>
    <property type="molecule type" value="Genomic_DNA"/>
</dbReference>
<dbReference type="Proteomes" id="UP000234914">
    <property type="component" value="Unassembled WGS sequence"/>
</dbReference>
<dbReference type="SMART" id="SM00450">
    <property type="entry name" value="RHOD"/>
    <property type="match status" value="1"/>
</dbReference>
<keyword evidence="1" id="KW-0812">Transmembrane</keyword>
<comment type="caution">
    <text evidence="4">The sequence shown here is derived from an EMBL/GenBank/DDBJ whole genome shotgun (WGS) entry which is preliminary data.</text>
</comment>
<evidence type="ECO:0000313" key="5">
    <source>
        <dbReference type="Proteomes" id="UP000234914"/>
    </source>
</evidence>
<feature type="domain" description="Rhodanese" evidence="2">
    <location>
        <begin position="47"/>
        <end position="133"/>
    </location>
</feature>
<dbReference type="InterPro" id="IPR036873">
    <property type="entry name" value="Rhodanese-like_dom_sf"/>
</dbReference>